<keyword evidence="3" id="KW-1185">Reference proteome</keyword>
<evidence type="ECO:0000313" key="2">
    <source>
        <dbReference type="EMBL" id="KAH7373620.1"/>
    </source>
</evidence>
<proteinExistence type="predicted"/>
<dbReference type="EMBL" id="CM035422">
    <property type="protein sequence ID" value="KAH7373620.1"/>
    <property type="molecule type" value="Genomic_DNA"/>
</dbReference>
<name>A0A8T2T080_CERRI</name>
<feature type="region of interest" description="Disordered" evidence="1">
    <location>
        <begin position="114"/>
        <end position="148"/>
    </location>
</feature>
<sequence>MADSERWSSSLSSETPRYTLPEHHSSLSLLLHFDHAWFQDNLLKLRVGLLNAFLPLPNPPLPPYQSIELVDFASHNLRCSASACPSEPLPSISGRGAMPRARFQALLPLQQSNGCPDLPNADSDDLQPECESLPLTSASPPASPTPATPRRNVFSTLHADNSICTPASVHSWSMKSLLGVEDIPVNPIPPDLDFVLSGKLSRISLRELQVFQPALKVLKPKRNHRSKNSKSTAPAGHDEILGSTDTDFQYSQENLAPRLVTMLPSRKYQLRGDMNAVRRPLGAHNKPRQNSLLLEASPDSLHHWQIRATNEDIKEHLKFWARAVALAIRQEC</sequence>
<gene>
    <name evidence="2" type="ORF">KP509_17G065400</name>
</gene>
<protein>
    <submittedName>
        <fullName evidence="2">Uncharacterized protein</fullName>
    </submittedName>
</protein>
<accession>A0A8T2T080</accession>
<comment type="caution">
    <text evidence="2">The sequence shown here is derived from an EMBL/GenBank/DDBJ whole genome shotgun (WGS) entry which is preliminary data.</text>
</comment>
<dbReference type="Proteomes" id="UP000825935">
    <property type="component" value="Chromosome 17"/>
</dbReference>
<organism evidence="2 3">
    <name type="scientific">Ceratopteris richardii</name>
    <name type="common">Triangle waterfern</name>
    <dbReference type="NCBI Taxonomy" id="49495"/>
    <lineage>
        <taxon>Eukaryota</taxon>
        <taxon>Viridiplantae</taxon>
        <taxon>Streptophyta</taxon>
        <taxon>Embryophyta</taxon>
        <taxon>Tracheophyta</taxon>
        <taxon>Polypodiopsida</taxon>
        <taxon>Polypodiidae</taxon>
        <taxon>Polypodiales</taxon>
        <taxon>Pteridineae</taxon>
        <taxon>Pteridaceae</taxon>
        <taxon>Parkerioideae</taxon>
        <taxon>Ceratopteris</taxon>
    </lineage>
</organism>
<dbReference type="AlphaFoldDB" id="A0A8T2T080"/>
<dbReference type="PANTHER" id="PTHR33785">
    <property type="entry name" value="OS06G0550800 PROTEIN"/>
    <property type="match status" value="1"/>
</dbReference>
<feature type="region of interest" description="Disordered" evidence="1">
    <location>
        <begin position="221"/>
        <end position="243"/>
    </location>
</feature>
<evidence type="ECO:0000256" key="1">
    <source>
        <dbReference type="SAM" id="MobiDB-lite"/>
    </source>
</evidence>
<dbReference type="OrthoDB" id="1911878at2759"/>
<evidence type="ECO:0000313" key="3">
    <source>
        <dbReference type="Proteomes" id="UP000825935"/>
    </source>
</evidence>
<reference evidence="2" key="1">
    <citation type="submission" date="2021-08" db="EMBL/GenBank/DDBJ databases">
        <title>WGS assembly of Ceratopteris richardii.</title>
        <authorList>
            <person name="Marchant D.B."/>
            <person name="Chen G."/>
            <person name="Jenkins J."/>
            <person name="Shu S."/>
            <person name="Leebens-Mack J."/>
            <person name="Grimwood J."/>
            <person name="Schmutz J."/>
            <person name="Soltis P."/>
            <person name="Soltis D."/>
            <person name="Chen Z.-H."/>
        </authorList>
    </citation>
    <scope>NUCLEOTIDE SEQUENCE</scope>
    <source>
        <strain evidence="2">Whitten #5841</strain>
        <tissue evidence="2">Leaf</tissue>
    </source>
</reference>
<dbReference type="PANTHER" id="PTHR33785:SF2">
    <property type="entry name" value="DUF1685 DOMAIN-CONTAINING PROTEIN"/>
    <property type="match status" value="1"/>
</dbReference>